<name>A0A7R9FR26_9CRUS</name>
<dbReference type="InterPro" id="IPR008266">
    <property type="entry name" value="Tyr_kinase_AS"/>
</dbReference>
<dbReference type="GO" id="GO:0005886">
    <property type="term" value="C:plasma membrane"/>
    <property type="evidence" value="ECO:0007669"/>
    <property type="project" value="TreeGrafter"/>
</dbReference>
<dbReference type="PANTHER" id="PTHR24416:SF614">
    <property type="entry name" value="PROTEIN KINASE DOMAIN-CONTAINING PROTEIN"/>
    <property type="match status" value="1"/>
</dbReference>
<comment type="catalytic activity">
    <reaction evidence="7">
        <text>L-tyrosyl-[protein] + ATP = O-phospho-L-tyrosyl-[protein] + ADP + H(+)</text>
        <dbReference type="Rhea" id="RHEA:10596"/>
        <dbReference type="Rhea" id="RHEA-COMP:10136"/>
        <dbReference type="Rhea" id="RHEA-COMP:20101"/>
        <dbReference type="ChEBI" id="CHEBI:15378"/>
        <dbReference type="ChEBI" id="CHEBI:30616"/>
        <dbReference type="ChEBI" id="CHEBI:46858"/>
        <dbReference type="ChEBI" id="CHEBI:61978"/>
        <dbReference type="ChEBI" id="CHEBI:456216"/>
        <dbReference type="EC" id="2.7.10.1"/>
    </reaction>
</comment>
<gene>
    <name evidence="10" type="ORF">DSTB1V02_LOCUS11690</name>
</gene>
<sequence length="357" mass="40634">MDARFTQPADLAQERGRMKSHHFPFLEPGFKGGNLFYEHPSSSPSKPMMDLLWVMLISCCTSFVVIGIPIFVLLGMRHFRNRSPRNGLEVMRQKREYVQLRLLRANLQCDSDDKNATSTATTDPSHLPLVEIPLHALELKQILGKGNFGEVYFAIYNFIPEEGKDPESCKVAFELKVAKTCIPKSRRTLLTIIAQVKFPKEGSSEEHKRDIHREAQMLAKMRHPNIIRLLGIDKPFLRRAAFIIYPPFATGSERQVDYMRREGEIRIRKLGPDSRMFGGESGSEAQLGKLGLEDLVHVAIQVGSGLKYLTDRHFVHRDLATRNCLVGENLTVKIGDFGLSRDVYSSDYYRVRGLVIF</sequence>
<accession>A0A7R9FR26</accession>
<dbReference type="InterPro" id="IPR000719">
    <property type="entry name" value="Prot_kinase_dom"/>
</dbReference>
<feature type="transmembrane region" description="Helical" evidence="8">
    <location>
        <begin position="51"/>
        <end position="75"/>
    </location>
</feature>
<dbReference type="GO" id="GO:0043235">
    <property type="term" value="C:receptor complex"/>
    <property type="evidence" value="ECO:0007669"/>
    <property type="project" value="TreeGrafter"/>
</dbReference>
<evidence type="ECO:0000256" key="5">
    <source>
        <dbReference type="ARBA" id="ARBA00022840"/>
    </source>
</evidence>
<dbReference type="OrthoDB" id="3256376at2759"/>
<protein>
    <recommendedName>
        <fullName evidence="1">receptor protein-tyrosine kinase</fullName>
        <ecNumber evidence="1">2.7.10.1</ecNumber>
    </recommendedName>
</protein>
<dbReference type="PROSITE" id="PS50011">
    <property type="entry name" value="PROTEIN_KINASE_DOM"/>
    <property type="match status" value="1"/>
</dbReference>
<dbReference type="InterPro" id="IPR020635">
    <property type="entry name" value="Tyr_kinase_cat_dom"/>
</dbReference>
<keyword evidence="8" id="KW-1133">Transmembrane helix</keyword>
<dbReference type="GO" id="GO:0007169">
    <property type="term" value="P:cell surface receptor protein tyrosine kinase signaling pathway"/>
    <property type="evidence" value="ECO:0007669"/>
    <property type="project" value="InterPro"/>
</dbReference>
<evidence type="ECO:0000256" key="1">
    <source>
        <dbReference type="ARBA" id="ARBA00011902"/>
    </source>
</evidence>
<feature type="non-terminal residue" evidence="10">
    <location>
        <position position="1"/>
    </location>
</feature>
<keyword evidence="2" id="KW-0808">Transferase</keyword>
<evidence type="ECO:0000256" key="7">
    <source>
        <dbReference type="ARBA" id="ARBA00051243"/>
    </source>
</evidence>
<dbReference type="InterPro" id="IPR002011">
    <property type="entry name" value="Tyr_kinase_rcpt_2_CS"/>
</dbReference>
<dbReference type="AlphaFoldDB" id="A0A7R9FR26"/>
<dbReference type="FunFam" id="1.10.510.10:FF:000667">
    <property type="entry name" value="Tyrosine-protein kinase receptor"/>
    <property type="match status" value="1"/>
</dbReference>
<dbReference type="InterPro" id="IPR011009">
    <property type="entry name" value="Kinase-like_dom_sf"/>
</dbReference>
<dbReference type="SUPFAM" id="SSF56112">
    <property type="entry name" value="Protein kinase-like (PK-like)"/>
    <property type="match status" value="1"/>
</dbReference>
<keyword evidence="6" id="KW-0829">Tyrosine-protein kinase</keyword>
<dbReference type="PROSITE" id="PS00239">
    <property type="entry name" value="RECEPTOR_TYR_KIN_II"/>
    <property type="match status" value="1"/>
</dbReference>
<reference evidence="10" key="1">
    <citation type="submission" date="2020-11" db="EMBL/GenBank/DDBJ databases">
        <authorList>
            <person name="Tran Van P."/>
        </authorList>
    </citation>
    <scope>NUCLEOTIDE SEQUENCE</scope>
</reference>
<evidence type="ECO:0000256" key="8">
    <source>
        <dbReference type="SAM" id="Phobius"/>
    </source>
</evidence>
<dbReference type="GO" id="GO:0010976">
    <property type="term" value="P:positive regulation of neuron projection development"/>
    <property type="evidence" value="ECO:0007669"/>
    <property type="project" value="TreeGrafter"/>
</dbReference>
<evidence type="ECO:0000259" key="9">
    <source>
        <dbReference type="PROSITE" id="PS50011"/>
    </source>
</evidence>
<evidence type="ECO:0000313" key="11">
    <source>
        <dbReference type="Proteomes" id="UP000677054"/>
    </source>
</evidence>
<dbReference type="PROSITE" id="PS00109">
    <property type="entry name" value="PROTEIN_KINASE_TYR"/>
    <property type="match status" value="1"/>
</dbReference>
<evidence type="ECO:0000256" key="4">
    <source>
        <dbReference type="ARBA" id="ARBA00022777"/>
    </source>
</evidence>
<dbReference type="Gene3D" id="1.10.510.10">
    <property type="entry name" value="Transferase(Phosphotransferase) domain 1"/>
    <property type="match status" value="1"/>
</dbReference>
<dbReference type="GO" id="GO:0051897">
    <property type="term" value="P:positive regulation of phosphatidylinositol 3-kinase/protein kinase B signal transduction"/>
    <property type="evidence" value="ECO:0007669"/>
    <property type="project" value="TreeGrafter"/>
</dbReference>
<keyword evidence="8" id="KW-0812">Transmembrane</keyword>
<dbReference type="GO" id="GO:0004714">
    <property type="term" value="F:transmembrane receptor protein tyrosine kinase activity"/>
    <property type="evidence" value="ECO:0007669"/>
    <property type="project" value="UniProtKB-EC"/>
</dbReference>
<dbReference type="Pfam" id="PF07714">
    <property type="entry name" value="PK_Tyr_Ser-Thr"/>
    <property type="match status" value="1"/>
</dbReference>
<dbReference type="EMBL" id="LR903464">
    <property type="protein sequence ID" value="CAD7251929.1"/>
    <property type="molecule type" value="Genomic_DNA"/>
</dbReference>
<feature type="domain" description="Protein kinase" evidence="9">
    <location>
        <begin position="137"/>
        <end position="357"/>
    </location>
</feature>
<evidence type="ECO:0000256" key="6">
    <source>
        <dbReference type="ARBA" id="ARBA00023137"/>
    </source>
</evidence>
<dbReference type="Gene3D" id="3.30.200.20">
    <property type="entry name" value="Phosphorylase Kinase, domain 1"/>
    <property type="match status" value="1"/>
</dbReference>
<keyword evidence="8" id="KW-0472">Membrane</keyword>
<keyword evidence="3" id="KW-0547">Nucleotide-binding</keyword>
<evidence type="ECO:0000313" key="10">
    <source>
        <dbReference type="EMBL" id="CAD7251929.1"/>
    </source>
</evidence>
<dbReference type="SMART" id="SM00219">
    <property type="entry name" value="TyrKc"/>
    <property type="match status" value="1"/>
</dbReference>
<dbReference type="InterPro" id="IPR050122">
    <property type="entry name" value="RTK"/>
</dbReference>
<proteinExistence type="predicted"/>
<dbReference type="EC" id="2.7.10.1" evidence="1"/>
<organism evidence="10">
    <name type="scientific">Darwinula stevensoni</name>
    <dbReference type="NCBI Taxonomy" id="69355"/>
    <lineage>
        <taxon>Eukaryota</taxon>
        <taxon>Metazoa</taxon>
        <taxon>Ecdysozoa</taxon>
        <taxon>Arthropoda</taxon>
        <taxon>Crustacea</taxon>
        <taxon>Oligostraca</taxon>
        <taxon>Ostracoda</taxon>
        <taxon>Podocopa</taxon>
        <taxon>Podocopida</taxon>
        <taxon>Darwinulocopina</taxon>
        <taxon>Darwinuloidea</taxon>
        <taxon>Darwinulidae</taxon>
        <taxon>Darwinula</taxon>
    </lineage>
</organism>
<dbReference type="EMBL" id="CAJPEV010003947">
    <property type="protein sequence ID" value="CAG0900863.1"/>
    <property type="molecule type" value="Genomic_DNA"/>
</dbReference>
<keyword evidence="5" id="KW-0067">ATP-binding</keyword>
<keyword evidence="4" id="KW-0418">Kinase</keyword>
<dbReference type="PANTHER" id="PTHR24416">
    <property type="entry name" value="TYROSINE-PROTEIN KINASE RECEPTOR"/>
    <property type="match status" value="1"/>
</dbReference>
<dbReference type="Proteomes" id="UP000677054">
    <property type="component" value="Unassembled WGS sequence"/>
</dbReference>
<evidence type="ECO:0000256" key="2">
    <source>
        <dbReference type="ARBA" id="ARBA00022679"/>
    </source>
</evidence>
<dbReference type="GO" id="GO:0005524">
    <property type="term" value="F:ATP binding"/>
    <property type="evidence" value="ECO:0007669"/>
    <property type="project" value="UniProtKB-KW"/>
</dbReference>
<dbReference type="InterPro" id="IPR001245">
    <property type="entry name" value="Ser-Thr/Tyr_kinase_cat_dom"/>
</dbReference>
<keyword evidence="11" id="KW-1185">Reference proteome</keyword>
<evidence type="ECO:0000256" key="3">
    <source>
        <dbReference type="ARBA" id="ARBA00022741"/>
    </source>
</evidence>